<dbReference type="OrthoDB" id="62581at2"/>
<dbReference type="EMBL" id="PGTY01000001">
    <property type="protein sequence ID" value="PJI93136.1"/>
    <property type="molecule type" value="Genomic_DNA"/>
</dbReference>
<organism evidence="1 2">
    <name type="scientific">Yoonia maricola</name>
    <dbReference type="NCBI Taxonomy" id="420999"/>
    <lineage>
        <taxon>Bacteria</taxon>
        <taxon>Pseudomonadati</taxon>
        <taxon>Pseudomonadota</taxon>
        <taxon>Alphaproteobacteria</taxon>
        <taxon>Rhodobacterales</taxon>
        <taxon>Paracoccaceae</taxon>
        <taxon>Yoonia</taxon>
    </lineage>
</organism>
<name>A0A2M8WQL8_9RHOB</name>
<sequence>MSIETLKTDDGQVTIWMDGPAWDDHPKVATVGKCKFTSATAGARLLAEAVALAKSKGATALIGPMEGDTWHAYRLISARGDQPPFLMEPSSADHDEAAFKTSGFDVISSYFSASAPLSALPGPKPKDTDVFTIEPWDGTDPDALFTQVYDLSCAAFAHNPFYKHIDLTDFLAMYQPVVPLLKQELILFARDSTGALVGFLFGIPNYAEGPEPRSVILKTYASAQKGAGHWLSYQFYVNAKAMGFETVIHALMHDDNLSAIRSGLNGADVFRRYALMGRAL</sequence>
<evidence type="ECO:0000313" key="2">
    <source>
        <dbReference type="Proteomes" id="UP000228531"/>
    </source>
</evidence>
<comment type="caution">
    <text evidence="1">The sequence shown here is derived from an EMBL/GenBank/DDBJ whole genome shotgun (WGS) entry which is preliminary data.</text>
</comment>
<evidence type="ECO:0000313" key="1">
    <source>
        <dbReference type="EMBL" id="PJI93136.1"/>
    </source>
</evidence>
<dbReference type="Proteomes" id="UP000228531">
    <property type="component" value="Unassembled WGS sequence"/>
</dbReference>
<dbReference type="Gene3D" id="3.40.630.30">
    <property type="match status" value="1"/>
</dbReference>
<dbReference type="RefSeq" id="WP_100367873.1">
    <property type="nucleotide sequence ID" value="NZ_PGTY01000001.1"/>
</dbReference>
<evidence type="ECO:0008006" key="3">
    <source>
        <dbReference type="Google" id="ProtNLM"/>
    </source>
</evidence>
<protein>
    <recommendedName>
        <fullName evidence="3">N-acetyltransferase domain-containing protein</fullName>
    </recommendedName>
</protein>
<proteinExistence type="predicted"/>
<gene>
    <name evidence="1" type="ORF">BC777_2006</name>
</gene>
<dbReference type="AlphaFoldDB" id="A0A2M8WQL8"/>
<accession>A0A2M8WQL8</accession>
<keyword evidence="2" id="KW-1185">Reference proteome</keyword>
<reference evidence="1 2" key="1">
    <citation type="submission" date="2017-11" db="EMBL/GenBank/DDBJ databases">
        <title>Genomic Encyclopedia of Archaeal and Bacterial Type Strains, Phase II (KMG-II): From Individual Species to Whole Genera.</title>
        <authorList>
            <person name="Goeker M."/>
        </authorList>
    </citation>
    <scope>NUCLEOTIDE SEQUENCE [LARGE SCALE GENOMIC DNA]</scope>
    <source>
        <strain evidence="1 2">DSM 29128</strain>
    </source>
</reference>